<name>C0DAJ7_9FIRM</name>
<proteinExistence type="predicted"/>
<dbReference type="RefSeq" id="WP_007719005.1">
    <property type="nucleotide sequence ID" value="NZ_CP102272.1"/>
</dbReference>
<dbReference type="AlphaFoldDB" id="C0DAJ7"/>
<dbReference type="EMBL" id="ACCJ01000535">
    <property type="protein sequence ID" value="EEG51713.1"/>
    <property type="molecule type" value="Genomic_DNA"/>
</dbReference>
<dbReference type="HOGENOM" id="CLU_3133920_0_0_9"/>
<keyword evidence="2" id="KW-1185">Reference proteome</keyword>
<organism evidence="1 2">
    <name type="scientific">[Clostridium] asparagiforme DSM 15981</name>
    <dbReference type="NCBI Taxonomy" id="518636"/>
    <lineage>
        <taxon>Bacteria</taxon>
        <taxon>Bacillati</taxon>
        <taxon>Bacillota</taxon>
        <taxon>Clostridia</taxon>
        <taxon>Lachnospirales</taxon>
        <taxon>Lachnospiraceae</taxon>
        <taxon>Enterocloster</taxon>
    </lineage>
</organism>
<evidence type="ECO:0000313" key="2">
    <source>
        <dbReference type="Proteomes" id="UP000004756"/>
    </source>
</evidence>
<reference evidence="1 2" key="1">
    <citation type="submission" date="2009-02" db="EMBL/GenBank/DDBJ databases">
        <title>Draft genome sequence of Clostridium asparagiforme (DSM 15981).</title>
        <authorList>
            <person name="Sudarsanam P."/>
            <person name="Ley R."/>
            <person name="Guruge J."/>
            <person name="Turnbaugh P.J."/>
            <person name="Mahowald M."/>
            <person name="Liep D."/>
            <person name="Gordon J."/>
        </authorList>
    </citation>
    <scope>NUCLEOTIDE SEQUENCE [LARGE SCALE GENOMIC DNA]</scope>
    <source>
        <strain evidence="1 2">DSM 15981</strain>
    </source>
</reference>
<dbReference type="Proteomes" id="UP000004756">
    <property type="component" value="Unassembled WGS sequence"/>
</dbReference>
<comment type="caution">
    <text evidence="1">The sequence shown here is derived from an EMBL/GenBank/DDBJ whole genome shotgun (WGS) entry which is preliminary data.</text>
</comment>
<sequence length="49" mass="6062">MKEAYILEIDVQNFFPGTWEKMSIEQQKEIRKRFERLKKRQKMKGRCGQ</sequence>
<evidence type="ECO:0000313" key="1">
    <source>
        <dbReference type="EMBL" id="EEG51713.1"/>
    </source>
</evidence>
<gene>
    <name evidence="1" type="ORF">CLOSTASPAR_06300</name>
</gene>
<accession>C0DAJ7</accession>
<protein>
    <submittedName>
        <fullName evidence="1">Uncharacterized protein</fullName>
    </submittedName>
</protein>